<dbReference type="VEuPathDB" id="VectorBase:PPAI007077"/>
<feature type="region of interest" description="Disordered" evidence="1">
    <location>
        <begin position="96"/>
        <end position="118"/>
    </location>
</feature>
<dbReference type="AlphaFoldDB" id="A0A1B0DGB6"/>
<proteinExistence type="predicted"/>
<name>A0A1B0DGB6_PHLPP</name>
<accession>A0A1B0DGB6</accession>
<organism evidence="3 4">
    <name type="scientific">Phlebotomus papatasi</name>
    <name type="common">Sandfly</name>
    <dbReference type="NCBI Taxonomy" id="29031"/>
    <lineage>
        <taxon>Eukaryota</taxon>
        <taxon>Metazoa</taxon>
        <taxon>Ecdysozoa</taxon>
        <taxon>Arthropoda</taxon>
        <taxon>Hexapoda</taxon>
        <taxon>Insecta</taxon>
        <taxon>Pterygota</taxon>
        <taxon>Neoptera</taxon>
        <taxon>Endopterygota</taxon>
        <taxon>Diptera</taxon>
        <taxon>Nematocera</taxon>
        <taxon>Psychodoidea</taxon>
        <taxon>Psychodidae</taxon>
        <taxon>Phlebotomus</taxon>
        <taxon>Phlebotomus</taxon>
    </lineage>
</organism>
<dbReference type="EnsemblMetazoa" id="PPAI007077-RA">
    <property type="protein sequence ID" value="PPAI007077-PA"/>
    <property type="gene ID" value="PPAI007077"/>
</dbReference>
<feature type="region of interest" description="Disordered" evidence="1">
    <location>
        <begin position="142"/>
        <end position="181"/>
    </location>
</feature>
<keyword evidence="2" id="KW-0472">Membrane</keyword>
<dbReference type="EMBL" id="AJVK01033611">
    <property type="status" value="NOT_ANNOTATED_CDS"/>
    <property type="molecule type" value="Genomic_DNA"/>
</dbReference>
<keyword evidence="4" id="KW-1185">Reference proteome</keyword>
<dbReference type="VEuPathDB" id="VectorBase:PPAPM1_008130"/>
<protein>
    <submittedName>
        <fullName evidence="3">Uncharacterized protein</fullName>
    </submittedName>
</protein>
<keyword evidence="2" id="KW-1133">Transmembrane helix</keyword>
<keyword evidence="2" id="KW-0812">Transmembrane</keyword>
<reference evidence="3" key="1">
    <citation type="submission" date="2022-08" db="UniProtKB">
        <authorList>
            <consortium name="EnsemblMetazoa"/>
        </authorList>
    </citation>
    <scope>IDENTIFICATION</scope>
    <source>
        <strain evidence="3">Israel</strain>
    </source>
</reference>
<evidence type="ECO:0000313" key="3">
    <source>
        <dbReference type="EnsemblMetazoa" id="PPAI007077-PA"/>
    </source>
</evidence>
<evidence type="ECO:0000256" key="2">
    <source>
        <dbReference type="SAM" id="Phobius"/>
    </source>
</evidence>
<feature type="transmembrane region" description="Helical" evidence="2">
    <location>
        <begin position="7"/>
        <end position="27"/>
    </location>
</feature>
<evidence type="ECO:0000256" key="1">
    <source>
        <dbReference type="SAM" id="MobiDB-lite"/>
    </source>
</evidence>
<sequence>MNSVDFFTPICLLPVLAIVHVVSAFFVEEFTGENVGEESTEENNSTVCDFLTAAPEDLPRQGLDMDTITIIWYFSTFVALVAFFVVMACSDNYCGRPRKPEEPPRSAPPTPAPSYREFAPPSYDSVMKRYKNRVFIVPVSESSTETQVTQVQEVVVHPPEQPTTSTSSDSAESPEMQVERF</sequence>
<dbReference type="Proteomes" id="UP000092462">
    <property type="component" value="Unassembled WGS sequence"/>
</dbReference>
<evidence type="ECO:0000313" key="4">
    <source>
        <dbReference type="Proteomes" id="UP000092462"/>
    </source>
</evidence>
<feature type="transmembrane region" description="Helical" evidence="2">
    <location>
        <begin position="70"/>
        <end position="89"/>
    </location>
</feature>
<feature type="compositionally biased region" description="Low complexity" evidence="1">
    <location>
        <begin position="142"/>
        <end position="158"/>
    </location>
</feature>